<comment type="caution">
    <text evidence="2">The sequence shown here is derived from an EMBL/GenBank/DDBJ whole genome shotgun (WGS) entry which is preliminary data.</text>
</comment>
<feature type="transmembrane region" description="Helical" evidence="1">
    <location>
        <begin position="44"/>
        <end position="62"/>
    </location>
</feature>
<evidence type="ECO:0008006" key="4">
    <source>
        <dbReference type="Google" id="ProtNLM"/>
    </source>
</evidence>
<protein>
    <recommendedName>
        <fullName evidence="4">Anti-sigma factor</fullName>
    </recommendedName>
</protein>
<keyword evidence="1" id="KW-1133">Transmembrane helix</keyword>
<accession>A0ABV6Q5I9</accession>
<keyword evidence="1" id="KW-0472">Membrane</keyword>
<name>A0ABV6Q5I9_9FLAO</name>
<organism evidence="2 3">
    <name type="scientific">Winogradskyella pulchriflava</name>
    <dbReference type="NCBI Taxonomy" id="1110688"/>
    <lineage>
        <taxon>Bacteria</taxon>
        <taxon>Pseudomonadati</taxon>
        <taxon>Bacteroidota</taxon>
        <taxon>Flavobacteriia</taxon>
        <taxon>Flavobacteriales</taxon>
        <taxon>Flavobacteriaceae</taxon>
        <taxon>Winogradskyella</taxon>
    </lineage>
</organism>
<evidence type="ECO:0000256" key="1">
    <source>
        <dbReference type="SAM" id="Phobius"/>
    </source>
</evidence>
<reference evidence="2 3" key="1">
    <citation type="submission" date="2024-09" db="EMBL/GenBank/DDBJ databases">
        <authorList>
            <person name="Sun Q."/>
            <person name="Mori K."/>
        </authorList>
    </citation>
    <scope>NUCLEOTIDE SEQUENCE [LARGE SCALE GENOMIC DNA]</scope>
    <source>
        <strain evidence="2 3">NCAIM B.02481</strain>
    </source>
</reference>
<evidence type="ECO:0000313" key="2">
    <source>
        <dbReference type="EMBL" id="MFC0602985.1"/>
    </source>
</evidence>
<evidence type="ECO:0000313" key="3">
    <source>
        <dbReference type="Proteomes" id="UP001589832"/>
    </source>
</evidence>
<proteinExistence type="predicted"/>
<dbReference type="EMBL" id="JBHLTQ010000001">
    <property type="protein sequence ID" value="MFC0602985.1"/>
    <property type="molecule type" value="Genomic_DNA"/>
</dbReference>
<gene>
    <name evidence="2" type="ORF">ACFFGA_00330</name>
</gene>
<keyword evidence="3" id="KW-1185">Reference proteome</keyword>
<dbReference type="Proteomes" id="UP001589832">
    <property type="component" value="Unassembled WGS sequence"/>
</dbReference>
<sequence length="259" mass="29276">MAPIKFEEQLKDKLEKRTLSPSADGWAKLSDRLDAEEKKSKSPWFWWVGIAAGVLIMLAIIVQASGSKGIQDTTPKLVEEEKTIEHKIDDLQPNLNEANPTELAIEDEQIETEENIEETVKKPEIIDYKSVIDKKPKAKTQLVDHSKSEDAQETNEVNKDRQALINQTEINKNAVVQAIKDFKAENTTVTDREVDSLLKLASKELFKAKLQKETSKTVDADDLLMSVQDEMGQSFRSKVYEALKDSYETVKTAVAERNN</sequence>
<dbReference type="RefSeq" id="WP_386057999.1">
    <property type="nucleotide sequence ID" value="NZ_JBHLTQ010000001.1"/>
</dbReference>
<keyword evidence="1" id="KW-0812">Transmembrane</keyword>